<evidence type="ECO:0000256" key="1">
    <source>
        <dbReference type="ARBA" id="ARBA00001946"/>
    </source>
</evidence>
<dbReference type="Gene3D" id="3.40.50.1000">
    <property type="entry name" value="HAD superfamily/HAD-like"/>
    <property type="match status" value="1"/>
</dbReference>
<dbReference type="InterPro" id="IPR036412">
    <property type="entry name" value="HAD-like_sf"/>
</dbReference>
<dbReference type="Pfam" id="PF00702">
    <property type="entry name" value="Hydrolase"/>
    <property type="match status" value="1"/>
</dbReference>
<comment type="cofactor">
    <cofactor evidence="1">
        <name>Mg(2+)</name>
        <dbReference type="ChEBI" id="CHEBI:18420"/>
    </cofactor>
</comment>
<dbReference type="SFLD" id="SFLDG01129">
    <property type="entry name" value="C1.5:_HAD__Beta-PGM__Phosphata"/>
    <property type="match status" value="1"/>
</dbReference>
<dbReference type="GO" id="GO:0046872">
    <property type="term" value="F:metal ion binding"/>
    <property type="evidence" value="ECO:0007669"/>
    <property type="project" value="UniProtKB-KW"/>
</dbReference>
<dbReference type="InterPro" id="IPR023214">
    <property type="entry name" value="HAD_sf"/>
</dbReference>
<evidence type="ECO:0000313" key="5">
    <source>
        <dbReference type="EMBL" id="TGK21178.1"/>
    </source>
</evidence>
<dbReference type="PANTHER" id="PTHR46470:SF2">
    <property type="entry name" value="GLYCERALDEHYDE 3-PHOSPHATE PHOSPHATASE"/>
    <property type="match status" value="1"/>
</dbReference>
<accession>A0A4R9GSK4</accession>
<dbReference type="OrthoDB" id="9794086at2"/>
<evidence type="ECO:0000256" key="4">
    <source>
        <dbReference type="ARBA" id="ARBA00022842"/>
    </source>
</evidence>
<dbReference type="InterPro" id="IPR051400">
    <property type="entry name" value="HAD-like_hydrolase"/>
</dbReference>
<dbReference type="PANTHER" id="PTHR46470">
    <property type="entry name" value="N-ACYLNEURAMINATE-9-PHOSPHATASE"/>
    <property type="match status" value="1"/>
</dbReference>
<keyword evidence="2" id="KW-0479">Metal-binding</keyword>
<keyword evidence="6" id="KW-1185">Reference proteome</keyword>
<dbReference type="Gene3D" id="1.20.120.710">
    <property type="entry name" value="Haloacid dehalogenase hydrolase-like domain"/>
    <property type="match status" value="1"/>
</dbReference>
<dbReference type="Proteomes" id="UP000297855">
    <property type="component" value="Unassembled WGS sequence"/>
</dbReference>
<protein>
    <submittedName>
        <fullName evidence="5">HAD family hydrolase</fullName>
    </submittedName>
</protein>
<name>A0A4R9GSK4_9LEPT</name>
<comment type="caution">
    <text evidence="5">The sequence shown here is derived from an EMBL/GenBank/DDBJ whole genome shotgun (WGS) entry which is preliminary data.</text>
</comment>
<evidence type="ECO:0000256" key="2">
    <source>
        <dbReference type="ARBA" id="ARBA00022723"/>
    </source>
</evidence>
<dbReference type="GO" id="GO:0044281">
    <property type="term" value="P:small molecule metabolic process"/>
    <property type="evidence" value="ECO:0007669"/>
    <property type="project" value="UniProtKB-ARBA"/>
</dbReference>
<gene>
    <name evidence="5" type="ORF">EHO61_04830</name>
</gene>
<dbReference type="SFLD" id="SFLDS00003">
    <property type="entry name" value="Haloacid_Dehalogenase"/>
    <property type="match status" value="1"/>
</dbReference>
<dbReference type="NCBIfam" id="TIGR01549">
    <property type="entry name" value="HAD-SF-IA-v1"/>
    <property type="match status" value="1"/>
</dbReference>
<sequence>MALLLDLDNTLFDSVTIYESTLKQLEKNAKRFGFKNPEEFRLKYSSARTEAKRDLPKKSTNQLRLLYFKKMSESLFGSIRAKWVLDLEAEYFRLFLLGIKEWKRKNGNEFGKILRLLREIQEHKDLILLTNENLRTQLLKLKVLLPNNFKYHLTTSEEVGEEKPSRRIFEKALSLDSRKIGQDYMIGDSLEGDIQGALDFGIEAIHIKGILSDSNKKDSVLEKRSHAAGSYWEAPDLRSALNLVLATDQGRVL</sequence>
<proteinExistence type="predicted"/>
<dbReference type="GO" id="GO:0016791">
    <property type="term" value="F:phosphatase activity"/>
    <property type="evidence" value="ECO:0007669"/>
    <property type="project" value="TreeGrafter"/>
</dbReference>
<dbReference type="RefSeq" id="WP_135812467.1">
    <property type="nucleotide sequence ID" value="NZ_RQEV01000003.1"/>
</dbReference>
<evidence type="ECO:0000256" key="3">
    <source>
        <dbReference type="ARBA" id="ARBA00022801"/>
    </source>
</evidence>
<keyword evidence="4" id="KW-0460">Magnesium</keyword>
<organism evidence="5 6">
    <name type="scientific">Leptospira fluminis</name>
    <dbReference type="NCBI Taxonomy" id="2484979"/>
    <lineage>
        <taxon>Bacteria</taxon>
        <taxon>Pseudomonadati</taxon>
        <taxon>Spirochaetota</taxon>
        <taxon>Spirochaetia</taxon>
        <taxon>Leptospirales</taxon>
        <taxon>Leptospiraceae</taxon>
        <taxon>Leptospira</taxon>
    </lineage>
</organism>
<dbReference type="SUPFAM" id="SSF56784">
    <property type="entry name" value="HAD-like"/>
    <property type="match status" value="1"/>
</dbReference>
<dbReference type="EMBL" id="RQEV01000003">
    <property type="protein sequence ID" value="TGK21178.1"/>
    <property type="molecule type" value="Genomic_DNA"/>
</dbReference>
<reference evidence="5" key="1">
    <citation type="journal article" date="2019" name="PLoS Negl. Trop. Dis.">
        <title>Revisiting the worldwide diversity of Leptospira species in the environment.</title>
        <authorList>
            <person name="Vincent A.T."/>
            <person name="Schiettekatte O."/>
            <person name="Bourhy P."/>
            <person name="Veyrier F.J."/>
            <person name="Picardeau M."/>
        </authorList>
    </citation>
    <scope>NUCLEOTIDE SEQUENCE [LARGE SCALE GENOMIC DNA]</scope>
    <source>
        <strain evidence="5">SCS5</strain>
    </source>
</reference>
<dbReference type="InterPro" id="IPR006439">
    <property type="entry name" value="HAD-SF_hydro_IA"/>
</dbReference>
<dbReference type="AlphaFoldDB" id="A0A4R9GSK4"/>
<evidence type="ECO:0000313" key="6">
    <source>
        <dbReference type="Proteomes" id="UP000297855"/>
    </source>
</evidence>
<keyword evidence="3 5" id="KW-0378">Hydrolase</keyword>